<protein>
    <recommendedName>
        <fullName evidence="6">Cullin-5</fullName>
    </recommendedName>
</protein>
<dbReference type="Pfam" id="PF10557">
    <property type="entry name" value="Cullin_Nedd8"/>
    <property type="match status" value="1"/>
</dbReference>
<dbReference type="Pfam" id="PF00888">
    <property type="entry name" value="Cullin"/>
    <property type="match status" value="1"/>
</dbReference>
<dbReference type="Gene3D" id="1.20.1310.10">
    <property type="entry name" value="Cullin Repeats"/>
    <property type="match status" value="4"/>
</dbReference>
<dbReference type="PROSITE" id="PS50069">
    <property type="entry name" value="CULLIN_2"/>
    <property type="match status" value="1"/>
</dbReference>
<dbReference type="STRING" id="60517.A0A158R7U5"/>
<dbReference type="GO" id="GO:0031625">
    <property type="term" value="F:ubiquitin protein ligase binding"/>
    <property type="evidence" value="ECO:0007669"/>
    <property type="project" value="InterPro"/>
</dbReference>
<evidence type="ECO:0000256" key="6">
    <source>
        <dbReference type="ARBA" id="ARBA00040451"/>
    </source>
</evidence>
<dbReference type="Gene3D" id="3.30.230.130">
    <property type="entry name" value="Cullin, Chain C, Domain 2"/>
    <property type="match status" value="1"/>
</dbReference>
<keyword evidence="5" id="KW-0832">Ubl conjugation</keyword>
<gene>
    <name evidence="10" type="ORF">TASK_LOCUS4408</name>
</gene>
<dbReference type="FunFam" id="1.20.1310.10:FF:000014">
    <property type="entry name" value="Cullin 5"/>
    <property type="match status" value="1"/>
</dbReference>
<dbReference type="OrthoDB" id="27073at2759"/>
<evidence type="ECO:0000256" key="4">
    <source>
        <dbReference type="ARBA" id="ARBA00022786"/>
    </source>
</evidence>
<dbReference type="InterPro" id="IPR045093">
    <property type="entry name" value="Cullin"/>
</dbReference>
<dbReference type="InterPro" id="IPR019559">
    <property type="entry name" value="Cullin_neddylation_domain"/>
</dbReference>
<reference evidence="12" key="1">
    <citation type="submission" date="2016-04" db="UniProtKB">
        <authorList>
            <consortium name="WormBaseParasite"/>
        </authorList>
    </citation>
    <scope>IDENTIFICATION</scope>
</reference>
<keyword evidence="4" id="KW-0833">Ubl conjugation pathway</keyword>
<dbReference type="PANTHER" id="PTHR11932">
    <property type="entry name" value="CULLIN"/>
    <property type="match status" value="1"/>
</dbReference>
<dbReference type="PROSITE" id="PS01256">
    <property type="entry name" value="CULLIN_1"/>
    <property type="match status" value="1"/>
</dbReference>
<dbReference type="WBParaSite" id="TASK_0000440701-mRNA-1">
    <property type="protein sequence ID" value="TASK_0000440701-mRNA-1"/>
    <property type="gene ID" value="TASK_0000440701"/>
</dbReference>
<feature type="domain" description="Cullin family profile" evidence="9">
    <location>
        <begin position="402"/>
        <end position="662"/>
    </location>
</feature>
<dbReference type="Gene3D" id="1.10.10.10">
    <property type="entry name" value="Winged helix-like DNA-binding domain superfamily/Winged helix DNA-binding domain"/>
    <property type="match status" value="1"/>
</dbReference>
<evidence type="ECO:0000256" key="8">
    <source>
        <dbReference type="RuleBase" id="RU003829"/>
    </source>
</evidence>
<dbReference type="InterPro" id="IPR036317">
    <property type="entry name" value="Cullin_homology_sf"/>
</dbReference>
<keyword evidence="11" id="KW-1185">Reference proteome</keyword>
<dbReference type="InterPro" id="IPR001373">
    <property type="entry name" value="Cullin_N"/>
</dbReference>
<dbReference type="InterPro" id="IPR016158">
    <property type="entry name" value="Cullin_homology"/>
</dbReference>
<dbReference type="Pfam" id="PF26557">
    <property type="entry name" value="Cullin_AB"/>
    <property type="match status" value="1"/>
</dbReference>
<dbReference type="InterPro" id="IPR059120">
    <property type="entry name" value="Cullin-like_AB"/>
</dbReference>
<dbReference type="SUPFAM" id="SSF74788">
    <property type="entry name" value="Cullin repeat-like"/>
    <property type="match status" value="1"/>
</dbReference>
<dbReference type="AlphaFoldDB" id="A0A158R7U5"/>
<evidence type="ECO:0000256" key="2">
    <source>
        <dbReference type="ARBA" id="ARBA00006019"/>
    </source>
</evidence>
<dbReference type="SMART" id="SM00884">
    <property type="entry name" value="Cullin_Nedd8"/>
    <property type="match status" value="1"/>
</dbReference>
<comment type="similarity">
    <text evidence="2 7 8">Belongs to the cullin family.</text>
</comment>
<evidence type="ECO:0000256" key="3">
    <source>
        <dbReference type="ARBA" id="ARBA00022499"/>
    </source>
</evidence>
<comment type="pathway">
    <text evidence="1">Protein modification; protein ubiquitination.</text>
</comment>
<dbReference type="SMART" id="SM00182">
    <property type="entry name" value="CULLIN"/>
    <property type="match status" value="1"/>
</dbReference>
<dbReference type="GO" id="GO:0031461">
    <property type="term" value="C:cullin-RING ubiquitin ligase complex"/>
    <property type="evidence" value="ECO:0007669"/>
    <property type="project" value="InterPro"/>
</dbReference>
<dbReference type="InterPro" id="IPR036390">
    <property type="entry name" value="WH_DNA-bd_sf"/>
</dbReference>
<organism evidence="12">
    <name type="scientific">Taenia asiatica</name>
    <name type="common">Asian tapeworm</name>
    <dbReference type="NCBI Taxonomy" id="60517"/>
    <lineage>
        <taxon>Eukaryota</taxon>
        <taxon>Metazoa</taxon>
        <taxon>Spiralia</taxon>
        <taxon>Lophotrochozoa</taxon>
        <taxon>Platyhelminthes</taxon>
        <taxon>Cestoda</taxon>
        <taxon>Eucestoda</taxon>
        <taxon>Cyclophyllidea</taxon>
        <taxon>Taeniidae</taxon>
        <taxon>Taenia</taxon>
    </lineage>
</organism>
<dbReference type="SUPFAM" id="SSF75632">
    <property type="entry name" value="Cullin homology domain"/>
    <property type="match status" value="1"/>
</dbReference>
<evidence type="ECO:0000313" key="11">
    <source>
        <dbReference type="Proteomes" id="UP000282613"/>
    </source>
</evidence>
<evidence type="ECO:0000256" key="1">
    <source>
        <dbReference type="ARBA" id="ARBA00004906"/>
    </source>
</evidence>
<dbReference type="SUPFAM" id="SSF46785">
    <property type="entry name" value="Winged helix' DNA-binding domain"/>
    <property type="match status" value="1"/>
</dbReference>
<dbReference type="GO" id="GO:0006511">
    <property type="term" value="P:ubiquitin-dependent protein catabolic process"/>
    <property type="evidence" value="ECO:0007669"/>
    <property type="project" value="InterPro"/>
</dbReference>
<dbReference type="InterPro" id="IPR036388">
    <property type="entry name" value="WH-like_DNA-bd_sf"/>
</dbReference>
<evidence type="ECO:0000313" key="10">
    <source>
        <dbReference type="EMBL" id="VDK33372.1"/>
    </source>
</evidence>
<reference evidence="10 11" key="2">
    <citation type="submission" date="2018-11" db="EMBL/GenBank/DDBJ databases">
        <authorList>
            <consortium name="Pathogen Informatics"/>
        </authorList>
    </citation>
    <scope>NUCLEOTIDE SEQUENCE [LARGE SCALE GENOMIC DNA]</scope>
</reference>
<evidence type="ECO:0000259" key="9">
    <source>
        <dbReference type="PROSITE" id="PS50069"/>
    </source>
</evidence>
<accession>A0A158R7U5</accession>
<dbReference type="InterPro" id="IPR016159">
    <property type="entry name" value="Cullin_repeat-like_dom_sf"/>
</dbReference>
<dbReference type="Proteomes" id="UP000282613">
    <property type="component" value="Unassembled WGS sequence"/>
</dbReference>
<dbReference type="EMBL" id="UYRS01018346">
    <property type="protein sequence ID" value="VDK33372.1"/>
    <property type="molecule type" value="Genomic_DNA"/>
</dbReference>
<evidence type="ECO:0000256" key="7">
    <source>
        <dbReference type="PROSITE-ProRule" id="PRU00330"/>
    </source>
</evidence>
<evidence type="ECO:0000313" key="12">
    <source>
        <dbReference type="WBParaSite" id="TASK_0000440701-mRNA-1"/>
    </source>
</evidence>
<proteinExistence type="inferred from homology"/>
<keyword evidence="3" id="KW-1017">Isopeptide bond</keyword>
<dbReference type="InterPro" id="IPR016157">
    <property type="entry name" value="Cullin_CS"/>
</dbReference>
<dbReference type="FunFam" id="1.20.1310.10:FF:000009">
    <property type="entry name" value="Cullin 5"/>
    <property type="match status" value="1"/>
</dbReference>
<sequence>MLMSSGQESVFQRRWPAVNDVVRRFLNMEPVPPAEWVKLFEDVYQIISWEESAHDEMFRSLTELIKAAIKRSQQRVMQSQDESSLLKAYIHEWVLFSEKSDNLPNPFAPLENCLGGKHNLSGPSKRKLKYSIVRKCMLDTWDVTIFEGIKQKLEDSAMKLVQDEREGAIINSALVIGVRESCVNLSATSTTKAWNYVDHFEAAYIKSMENFYRPRTSQFIAQNGIRAYLRYAQKKLAEEEARAKLYLDSGPNFKSIETLMQACVQVFVVSFKEEILAEFPKLLAEDEKDSLKLTYELIQCIKDASGEMNPLLPLLEDFVWRAGSCELRDNAEVIFKDADRYVNTLLDLFNRFSSVVEECFHNDPSFLTIRDKAYQRLVNDTTIFSVKMPDSLRGAVKRPESRCPNLLAAFCDMLLRKSPTSRRLSSDEILTRLRKILLVLKYVNSKDLFMEAHKAHLMRRLILETSADNELEEFMVEKLREVGMPAELVNRLARMFQDIKVSHDLTREFQEKASNNNPSGGTETVAVLVSIKILSSGTWLPRSLPKFAVALPPELEDFIPQIEEFYKQTHQGRQLIWQYHLSHGIVAYHPPAATNTSVQSATPMTDAAPSTSQVELEMTTLQIVVLFAWRHRNISQKLRLDGLLTATGLSDLELRRTLWSLSERPKMEQQIILYSPEAASEKDFTNETEFWINPAFGVTRCGRPPNRRRINMIGRLQLTQAGCEEESLAIVQLRQMRAQEAVVRVMKSRKRLTFSEVYQQVICLLKDQFIPSKRMLKEVIEWLIERRYIERDSRELDTFVYVS</sequence>
<name>A0A158R7U5_TAEAS</name>
<evidence type="ECO:0000256" key="5">
    <source>
        <dbReference type="ARBA" id="ARBA00022843"/>
    </source>
</evidence>